<dbReference type="InterPro" id="IPR005135">
    <property type="entry name" value="Endo/exonuclease/phosphatase"/>
</dbReference>
<reference evidence="2" key="1">
    <citation type="submission" date="2016-05" db="EMBL/GenBank/DDBJ databases">
        <authorList>
            <person name="Lavstsen T."/>
            <person name="Jespersen J.S."/>
        </authorList>
    </citation>
    <scope>NUCLEOTIDE SEQUENCE</scope>
    <source>
        <tissue evidence="2">Brain</tissue>
    </source>
</reference>
<name>A0A1A8A8W7_NOTFU</name>
<sequence length="1255" mass="147022">MNIDIMSWNCRGLQQPIKIKQVMNKIKDKNSKVVFLQETHLPDEDILKIKRRWRGMVWSASISSRTSGVMILIHNAIPIQAKKIIRDKRGRYLIIQGRLLEEELVLVNLYGPNADDPKFFEELFMNLSTLTGQFIIAGDFNCTLNPSQDRSTGIDQSHIKTRSILQYYMKELNLIDIWRERNPQTKTYSCYSSVFKTYSRIDYILISSTLQHKIQSCEYDVIAISDHAPCCMIYKEDRLSKDPTRWHFQNKWLLEEDFIKYLGTQIDIFFEINTTQTSAGIRWEAFKAYIRGHIISYTSTNQKKKRETQLNMENRLKNLQKKVNERYNPTSEKELLILKAEYEKLSTLRAAASLQRLRQSFYEQGEKPGKLLAWQIKRLETKIPITNLRSQGNNIIEPSEINNIIRDYYEKLYSPKTVKMQDITEFLDKLQIPKIQREEREELEMEISITELESAMDSIKSGKRAGPDGITIEIYKKFKSKLSKPLLEMFKEAFQENNLPPLMNRTLITLLPKPGKSFDECGNMRPISLLNVDLKIMCKLLAKRLQTILPNIINRDQNGFILGRQGLHNVRRVLNIIHYNTEKPDTAILSLDAEKAFDQVEWPFLFKVLEKFGCGENFIKWVKLLYKNAEAEVLSNRNVSKPISIGRGCRQGCPLSPLLFIMAIEPLAIAIRSNPQIKGITVANSEHKIALYADDTLLFLTNLKKSIPVLLEVIKKIGDISGYKINKNKSSILMLNDDERRNPLLEITQFKITDKIEYLGIQIMPRLERIAEANYAPVLKEISEQMERWAHLPLSLIGRINILKMNVLPKLLYLFQNIPLPPPTELFPRLEKEFIRFIWKNKRARLRLSLLYLPYERGGLKCPNLKWYYWAAQLRTITYCFSATNPTHWAELESQDLKLPFFLYVYSDSQKKLLKPIKNPIVKNMIKVWFSVKKHLTEEQELSCFSPIWGNQRFTPGRADAVFKSWYLQGIKSVKDLYLQNSDHLMSFEQLRAKYGIERKYFFKYLQLRSFLKSKQKNGDSKPSITMLEEMMTKDFTRRGIVSDCYRIIVEHHSDGANDRRAAWQDDLRQELSKEDWEKACGGAHTKFINARLRLIQHKYLMRTYVTPEGLKKYNSNIPDTCVKCAVHKGTLYHCVWECTEIKKFWEDVRISTEKIIKKEVPLDAKLFLIGLCPNEYAYSKCQRVFLDLSLMVAKKCIAMAWKSLHRPTVKDWMKQMLQVMPLERITYILKAKQHLFDEIWTPFLTYIKRMDIKS</sequence>
<dbReference type="InterPro" id="IPR000477">
    <property type="entry name" value="RT_dom"/>
</dbReference>
<evidence type="ECO:0000259" key="1">
    <source>
        <dbReference type="PROSITE" id="PS50878"/>
    </source>
</evidence>
<dbReference type="CDD" id="cd01650">
    <property type="entry name" value="RT_nLTR_like"/>
    <property type="match status" value="1"/>
</dbReference>
<dbReference type="Pfam" id="PF03372">
    <property type="entry name" value="Exo_endo_phos"/>
    <property type="match status" value="1"/>
</dbReference>
<dbReference type="CDD" id="cd09076">
    <property type="entry name" value="L1-EN"/>
    <property type="match status" value="1"/>
</dbReference>
<dbReference type="GO" id="GO:0003824">
    <property type="term" value="F:catalytic activity"/>
    <property type="evidence" value="ECO:0007669"/>
    <property type="project" value="InterPro"/>
</dbReference>
<accession>A0A1A8A8W7</accession>
<dbReference type="PROSITE" id="PS50878">
    <property type="entry name" value="RT_POL"/>
    <property type="match status" value="1"/>
</dbReference>
<dbReference type="AlphaFoldDB" id="A0A1A8A8W7"/>
<protein>
    <recommendedName>
        <fullName evidence="1">Reverse transcriptase domain-containing protein</fullName>
    </recommendedName>
</protein>
<dbReference type="Gene3D" id="3.60.10.10">
    <property type="entry name" value="Endonuclease/exonuclease/phosphatase"/>
    <property type="match status" value="1"/>
</dbReference>
<dbReference type="Pfam" id="PF00078">
    <property type="entry name" value="RVT_1"/>
    <property type="match status" value="1"/>
</dbReference>
<dbReference type="SUPFAM" id="SSF56672">
    <property type="entry name" value="DNA/RNA polymerases"/>
    <property type="match status" value="1"/>
</dbReference>
<dbReference type="PANTHER" id="PTHR31635">
    <property type="entry name" value="REVERSE TRANSCRIPTASE DOMAIN-CONTAINING PROTEIN-RELATED"/>
    <property type="match status" value="1"/>
</dbReference>
<dbReference type="InterPro" id="IPR043502">
    <property type="entry name" value="DNA/RNA_pol_sf"/>
</dbReference>
<gene>
    <name evidence="2" type="primary">Nfu_g_1_005005</name>
</gene>
<reference evidence="2" key="2">
    <citation type="submission" date="2016-06" db="EMBL/GenBank/DDBJ databases">
        <title>The genome of a short-lived fish provides insights into sex chromosome evolution and the genetic control of aging.</title>
        <authorList>
            <person name="Reichwald K."/>
            <person name="Felder M."/>
            <person name="Petzold A."/>
            <person name="Koch P."/>
            <person name="Groth M."/>
            <person name="Platzer M."/>
        </authorList>
    </citation>
    <scope>NUCLEOTIDE SEQUENCE</scope>
    <source>
        <tissue evidence="2">Brain</tissue>
    </source>
</reference>
<dbReference type="EMBL" id="HADY01012471">
    <property type="protein sequence ID" value="SBP50956.1"/>
    <property type="molecule type" value="Transcribed_RNA"/>
</dbReference>
<organism evidence="2">
    <name type="scientific">Nothobranchius furzeri</name>
    <name type="common">Turquoise killifish</name>
    <dbReference type="NCBI Taxonomy" id="105023"/>
    <lineage>
        <taxon>Eukaryota</taxon>
        <taxon>Metazoa</taxon>
        <taxon>Chordata</taxon>
        <taxon>Craniata</taxon>
        <taxon>Vertebrata</taxon>
        <taxon>Euteleostomi</taxon>
        <taxon>Actinopterygii</taxon>
        <taxon>Neopterygii</taxon>
        <taxon>Teleostei</taxon>
        <taxon>Neoteleostei</taxon>
        <taxon>Acanthomorphata</taxon>
        <taxon>Ovalentaria</taxon>
        <taxon>Atherinomorphae</taxon>
        <taxon>Cyprinodontiformes</taxon>
        <taxon>Nothobranchiidae</taxon>
        <taxon>Nothobranchius</taxon>
    </lineage>
</organism>
<feature type="domain" description="Reverse transcriptase" evidence="1">
    <location>
        <begin position="492"/>
        <end position="763"/>
    </location>
</feature>
<proteinExistence type="predicted"/>
<evidence type="ECO:0000313" key="2">
    <source>
        <dbReference type="EMBL" id="SBP50956.1"/>
    </source>
</evidence>
<dbReference type="InterPro" id="IPR036691">
    <property type="entry name" value="Endo/exonu/phosph_ase_sf"/>
</dbReference>
<dbReference type="PANTHER" id="PTHR31635:SF196">
    <property type="entry name" value="REVERSE TRANSCRIPTASE DOMAIN-CONTAINING PROTEIN-RELATED"/>
    <property type="match status" value="1"/>
</dbReference>
<dbReference type="SUPFAM" id="SSF56219">
    <property type="entry name" value="DNase I-like"/>
    <property type="match status" value="1"/>
</dbReference>